<dbReference type="SUPFAM" id="SSF161098">
    <property type="entry name" value="MetI-like"/>
    <property type="match status" value="1"/>
</dbReference>
<dbReference type="PROSITE" id="PS50928">
    <property type="entry name" value="ABC_TM1"/>
    <property type="match status" value="1"/>
</dbReference>
<feature type="transmembrane region" description="Helical" evidence="8">
    <location>
        <begin position="175"/>
        <end position="200"/>
    </location>
</feature>
<comment type="subcellular location">
    <subcellularLocation>
        <location evidence="1 8">Cell membrane</location>
        <topology evidence="1 8">Multi-pass membrane protein</topology>
    </subcellularLocation>
</comment>
<evidence type="ECO:0000256" key="2">
    <source>
        <dbReference type="ARBA" id="ARBA00007069"/>
    </source>
</evidence>
<keyword evidence="6 8" id="KW-1133">Transmembrane helix</keyword>
<feature type="transmembrane region" description="Helical" evidence="8">
    <location>
        <begin position="226"/>
        <end position="245"/>
    </location>
</feature>
<evidence type="ECO:0000313" key="11">
    <source>
        <dbReference type="Proteomes" id="UP000236584"/>
    </source>
</evidence>
<proteinExistence type="inferred from homology"/>
<dbReference type="PANTHER" id="PTHR43848:SF2">
    <property type="entry name" value="PUTRESCINE TRANSPORT SYSTEM PERMEASE PROTEIN POTI"/>
    <property type="match status" value="1"/>
</dbReference>
<sequence length="254" mass="28030">MVAVFAFLWVPIAVLVFMSFAEGGVLSFPPEQLTLRWYFVFLENDTAIDAIVTTLQVSIPTTFITVVLATLIAYAVDRYVFPGRTTLQLLATLPIVVPLVVTGIALVLFFGLIRPVIVLSGYPGVVIAHVIRTIPFATLVIIPTFLTFDRQLEEASKDLGADELQTFRQVTLPNVFPGIVAGGLLAFTLSFNEFVFTYFVKDSATTTLPVYIWNQIRYNVTPEVNVISVVFLLVAVTLVLVAVSLTRVDLLARR</sequence>
<accession>A0A2I8VQ98</accession>
<evidence type="ECO:0000256" key="6">
    <source>
        <dbReference type="ARBA" id="ARBA00022989"/>
    </source>
</evidence>
<dbReference type="AlphaFoldDB" id="A0A2I8VQ98"/>
<dbReference type="Pfam" id="PF00528">
    <property type="entry name" value="BPD_transp_1"/>
    <property type="match status" value="1"/>
</dbReference>
<keyword evidence="3 8" id="KW-0813">Transport</keyword>
<dbReference type="EMBL" id="CP026309">
    <property type="protein sequence ID" value="AUV84054.1"/>
    <property type="molecule type" value="Genomic_DNA"/>
</dbReference>
<keyword evidence="5 8" id="KW-0812">Transmembrane</keyword>
<feature type="transmembrane region" description="Helical" evidence="8">
    <location>
        <begin position="51"/>
        <end position="75"/>
    </location>
</feature>
<comment type="similarity">
    <text evidence="2">Belongs to the binding-protein-dependent transport system permease family. CysTW subfamily.</text>
</comment>
<organism evidence="10 11">
    <name type="scientific">Salinigranum rubrum</name>
    <dbReference type="NCBI Taxonomy" id="755307"/>
    <lineage>
        <taxon>Archaea</taxon>
        <taxon>Methanobacteriati</taxon>
        <taxon>Methanobacteriota</taxon>
        <taxon>Stenosarchaea group</taxon>
        <taxon>Halobacteria</taxon>
        <taxon>Halobacteriales</taxon>
        <taxon>Haloferacaceae</taxon>
        <taxon>Salinigranum</taxon>
    </lineage>
</organism>
<evidence type="ECO:0000256" key="1">
    <source>
        <dbReference type="ARBA" id="ARBA00004651"/>
    </source>
</evidence>
<dbReference type="Proteomes" id="UP000236584">
    <property type="component" value="Chromosome"/>
</dbReference>
<feature type="transmembrane region" description="Helical" evidence="8">
    <location>
        <begin position="125"/>
        <end position="148"/>
    </location>
</feature>
<name>A0A2I8VQ98_9EURY</name>
<feature type="transmembrane region" description="Helical" evidence="8">
    <location>
        <begin position="87"/>
        <end position="113"/>
    </location>
</feature>
<dbReference type="GO" id="GO:0055085">
    <property type="term" value="P:transmembrane transport"/>
    <property type="evidence" value="ECO:0007669"/>
    <property type="project" value="InterPro"/>
</dbReference>
<evidence type="ECO:0000256" key="7">
    <source>
        <dbReference type="ARBA" id="ARBA00023136"/>
    </source>
</evidence>
<evidence type="ECO:0000256" key="8">
    <source>
        <dbReference type="RuleBase" id="RU363032"/>
    </source>
</evidence>
<dbReference type="GO" id="GO:0005886">
    <property type="term" value="C:plasma membrane"/>
    <property type="evidence" value="ECO:0007669"/>
    <property type="project" value="UniProtKB-SubCell"/>
</dbReference>
<gene>
    <name evidence="10" type="ORF">C2R22_18235</name>
</gene>
<evidence type="ECO:0000259" key="9">
    <source>
        <dbReference type="PROSITE" id="PS50928"/>
    </source>
</evidence>
<dbReference type="InterPro" id="IPR051789">
    <property type="entry name" value="Bact_Polyamine_Transport"/>
</dbReference>
<evidence type="ECO:0000313" key="10">
    <source>
        <dbReference type="EMBL" id="AUV84054.1"/>
    </source>
</evidence>
<reference evidence="10 11" key="1">
    <citation type="submission" date="2018-01" db="EMBL/GenBank/DDBJ databases">
        <title>Complete genome sequence of Salinigranum rubrum GX10T, an extremely halophilic archaeon isolated from a marine solar saltern.</title>
        <authorList>
            <person name="Han S."/>
        </authorList>
    </citation>
    <scope>NUCLEOTIDE SEQUENCE [LARGE SCALE GENOMIC DNA]</scope>
    <source>
        <strain evidence="10 11">GX10</strain>
    </source>
</reference>
<dbReference type="KEGG" id="srub:C2R22_18235"/>
<protein>
    <submittedName>
        <fullName evidence="10">ABC transporter permease</fullName>
    </submittedName>
</protein>
<dbReference type="CDD" id="cd06261">
    <property type="entry name" value="TM_PBP2"/>
    <property type="match status" value="1"/>
</dbReference>
<dbReference type="InterPro" id="IPR000515">
    <property type="entry name" value="MetI-like"/>
</dbReference>
<keyword evidence="4" id="KW-1003">Cell membrane</keyword>
<dbReference type="PANTHER" id="PTHR43848">
    <property type="entry name" value="PUTRESCINE TRANSPORT SYSTEM PERMEASE PROTEIN POTI"/>
    <property type="match status" value="1"/>
</dbReference>
<keyword evidence="11" id="KW-1185">Reference proteome</keyword>
<keyword evidence="7 8" id="KW-0472">Membrane</keyword>
<dbReference type="Gene3D" id="1.10.3720.10">
    <property type="entry name" value="MetI-like"/>
    <property type="match status" value="1"/>
</dbReference>
<dbReference type="OrthoDB" id="11163at2157"/>
<feature type="domain" description="ABC transmembrane type-1" evidence="9">
    <location>
        <begin position="51"/>
        <end position="242"/>
    </location>
</feature>
<evidence type="ECO:0000256" key="3">
    <source>
        <dbReference type="ARBA" id="ARBA00022448"/>
    </source>
</evidence>
<dbReference type="InterPro" id="IPR035906">
    <property type="entry name" value="MetI-like_sf"/>
</dbReference>
<evidence type="ECO:0000256" key="5">
    <source>
        <dbReference type="ARBA" id="ARBA00022692"/>
    </source>
</evidence>
<evidence type="ECO:0000256" key="4">
    <source>
        <dbReference type="ARBA" id="ARBA00022475"/>
    </source>
</evidence>